<evidence type="ECO:0000313" key="4">
    <source>
        <dbReference type="EMBL" id="MBO0518429.1"/>
    </source>
</evidence>
<keyword evidence="1 2" id="KW-0812">Transmembrane</keyword>
<protein>
    <submittedName>
        <fullName evidence="4">DUF21 domain-containing protein</fullName>
    </submittedName>
</protein>
<evidence type="ECO:0000256" key="2">
    <source>
        <dbReference type="SAM" id="Phobius"/>
    </source>
</evidence>
<dbReference type="Proteomes" id="UP000664167">
    <property type="component" value="Unassembled WGS sequence"/>
</dbReference>
<dbReference type="EMBL" id="JAFLRJ010001641">
    <property type="protein sequence ID" value="MBO0518429.1"/>
    <property type="molecule type" value="Genomic_DNA"/>
</dbReference>
<keyword evidence="1 2" id="KW-1133">Transmembrane helix</keyword>
<evidence type="ECO:0000256" key="1">
    <source>
        <dbReference type="PROSITE-ProRule" id="PRU01193"/>
    </source>
</evidence>
<dbReference type="PANTHER" id="PTHR43099">
    <property type="entry name" value="UPF0053 PROTEIN YRKA"/>
    <property type="match status" value="1"/>
</dbReference>
<reference evidence="4" key="1">
    <citation type="submission" date="2021-03" db="EMBL/GenBank/DDBJ databases">
        <title>Streptomyces poriferae sp. nov., a novel marine sponge-derived Actinobacteria species with anti-MRSA activity.</title>
        <authorList>
            <person name="Sandoval-Powers M."/>
            <person name="Kralova S."/>
            <person name="Nguyen G.-S."/>
            <person name="Fawwal D."/>
            <person name="Degnes K."/>
            <person name="Klinkenberg G."/>
            <person name="Sletta H."/>
            <person name="Wentzel A."/>
            <person name="Liles M.R."/>
        </authorList>
    </citation>
    <scope>NUCLEOTIDE SEQUENCE</scope>
    <source>
        <strain evidence="4">DSM 41794</strain>
    </source>
</reference>
<organism evidence="4 5">
    <name type="scientific">Streptomyces beijiangensis</name>
    <dbReference type="NCBI Taxonomy" id="163361"/>
    <lineage>
        <taxon>Bacteria</taxon>
        <taxon>Bacillati</taxon>
        <taxon>Actinomycetota</taxon>
        <taxon>Actinomycetes</taxon>
        <taxon>Kitasatosporales</taxon>
        <taxon>Streptomycetaceae</taxon>
        <taxon>Streptomyces</taxon>
    </lineage>
</organism>
<proteinExistence type="predicted"/>
<evidence type="ECO:0000313" key="5">
    <source>
        <dbReference type="Proteomes" id="UP000664167"/>
    </source>
</evidence>
<accession>A0A939FHG7</accession>
<keyword evidence="1 2" id="KW-0472">Membrane</keyword>
<comment type="caution">
    <text evidence="4">The sequence shown here is derived from an EMBL/GenBank/DDBJ whole genome shotgun (WGS) entry which is preliminary data.</text>
</comment>
<dbReference type="RefSeq" id="WP_206970227.1">
    <property type="nucleotide sequence ID" value="NZ_JAFLRJ010001641.1"/>
</dbReference>
<feature type="transmembrane region" description="Helical" evidence="2">
    <location>
        <begin position="6"/>
        <end position="28"/>
    </location>
</feature>
<gene>
    <name evidence="4" type="ORF">J0695_43020</name>
</gene>
<sequence>LLHGPITGIGVPTGAVSTVAVVIGMLLASAVQMVIGELVPKNWAVSRPLQVARFVAGPQRAFARVFR</sequence>
<dbReference type="Pfam" id="PF01595">
    <property type="entry name" value="CNNM"/>
    <property type="match status" value="1"/>
</dbReference>
<feature type="non-terminal residue" evidence="4">
    <location>
        <position position="1"/>
    </location>
</feature>
<dbReference type="PROSITE" id="PS51846">
    <property type="entry name" value="CNNM"/>
    <property type="match status" value="1"/>
</dbReference>
<dbReference type="AlphaFoldDB" id="A0A939FHG7"/>
<dbReference type="GO" id="GO:0016020">
    <property type="term" value="C:membrane"/>
    <property type="evidence" value="ECO:0007669"/>
    <property type="project" value="UniProtKB-UniRule"/>
</dbReference>
<name>A0A939FHG7_9ACTN</name>
<dbReference type="InterPro" id="IPR002550">
    <property type="entry name" value="CNNM"/>
</dbReference>
<dbReference type="PANTHER" id="PTHR43099:SF6">
    <property type="entry name" value="UPF0053 PROTEIN RV1842C"/>
    <property type="match status" value="1"/>
</dbReference>
<feature type="domain" description="CNNM transmembrane" evidence="3">
    <location>
        <begin position="1"/>
        <end position="67"/>
    </location>
</feature>
<evidence type="ECO:0000259" key="3">
    <source>
        <dbReference type="PROSITE" id="PS51846"/>
    </source>
</evidence>
<keyword evidence="5" id="KW-1185">Reference proteome</keyword>
<feature type="non-terminal residue" evidence="4">
    <location>
        <position position="67"/>
    </location>
</feature>
<dbReference type="InterPro" id="IPR051676">
    <property type="entry name" value="UPF0053_domain"/>
</dbReference>